<accession>A0AC58Q8Q2</accession>
<dbReference type="Proteomes" id="UP001732780">
    <property type="component" value="Chromosome 4"/>
</dbReference>
<protein>
    <submittedName>
        <fullName evidence="2">A disintegrin and metalloproteinase with thrombospondin motifs 13 isoform X8</fullName>
    </submittedName>
</protein>
<organism evidence="1 2">
    <name type="scientific">Camelus bactrianus</name>
    <name type="common">Bactrian camel</name>
    <dbReference type="NCBI Taxonomy" id="9837"/>
    <lineage>
        <taxon>Eukaryota</taxon>
        <taxon>Metazoa</taxon>
        <taxon>Chordata</taxon>
        <taxon>Craniata</taxon>
        <taxon>Vertebrata</taxon>
        <taxon>Euteleostomi</taxon>
        <taxon>Mammalia</taxon>
        <taxon>Eutheria</taxon>
        <taxon>Laurasiatheria</taxon>
        <taxon>Artiodactyla</taxon>
        <taxon>Tylopoda</taxon>
        <taxon>Camelidae</taxon>
        <taxon>Camelus</taxon>
    </lineage>
</organism>
<gene>
    <name evidence="2" type="primary">ADAMTS13</name>
</gene>
<evidence type="ECO:0000313" key="1">
    <source>
        <dbReference type="Proteomes" id="UP001732780"/>
    </source>
</evidence>
<name>A0AC58Q8Q2_CAMBA</name>
<keyword evidence="2" id="KW-0378">Hydrolase</keyword>
<keyword evidence="2" id="KW-0482">Metalloprotease</keyword>
<evidence type="ECO:0000313" key="2">
    <source>
        <dbReference type="RefSeq" id="XP_074218672.1"/>
    </source>
</evidence>
<sequence>MPRPATRPPGCRQCASLGLWEAATETELGMRNINRGRIKGTCRLSWDSDHRLRPDRKVDQRSWVDFSRRGSPSLGRQEGRQTFPRMRTRELRLPGRRARGILTSVLFLLGCWGLSDFQQQFLQALEPEEVMAYFGPAATSEVPQFDVAPLTCVCEEEDGDRQGGAPCGPPRCSLPALGQLFSFSFRPRMGLLAASFTSERVVNASLRLLRGPPHPCFTGGRTLLPLGAAARLTYCSGRVEGDIVVGGDRLYIQPLKRQHRELVPPWGGAQPHLIHRSNPTVHPALVVPGHPLAPRLWRRAAQSVLYLELLVAVGPDVHAVHGEDTERYVLTNLNMGSELLRDPSLGAQFQVHLVKMVILTQPEDAPNITANITASLLSVCEWSRTINPEDDTDPSHADLVLYITRFDLELPDGNRQVRGVTQLGGACSSSWNCLITEDTGFDLGVTIAHEIGHSFGLEHDGAPGSGCGPSGHVMASDGAAPAPGGLAWSPCSRRQLLRLVSAGRARCMWDPPGSQSGPAGRPPEVHPGLYHDADEQCRIAFGPMAVACTFTREHLDMCQALSCHTDPLDQSSCSRLLIPLLDGTECGVGKWCSKGHCRSLAELAPIGAVHGHWSSWGPASPCSRSCGGGVVTRRRQCDNPRPAFGGRACIGADLQAEMCNTQACETTQLEFMSEQCSQTDGKPLYLSPGSPSFYRWGAAVQYSQGDALCRHMCRAVGESFIVRRGDSFLDGTRCVPSSPREDGTLSLCVSGSCRTFGCDGRMDSGQVRDACQVCGGDSSTCSPQNGSFRAGRAREYVTFLTITPNLTSIHIINQRPLFTHLAVRLRGRYIVAGNGSISPSTSYPSLLEDSRVQHKVALTEDRLPRLEEIHIRGPTWDDMEIQVYRRYGAEYGALARPDVTFTYFQPKRRQAWAWAAVRGACSVSCGAGLRWVTYSCRDQASGQWVEAARCGGSWQPAAWSESCAPQPCPPYWVAGDFGPCSASCGGGLQERVVRCVEAQGGLLRTLPHSRCRALAQQPAAVETCNSQPCPTREVSDTCSSACGADLAGQNATCVLGTDGAEELVTAGACSTDEKLATLEPCVQAACPPGGGHLDAQAPGEEAASAEGRARLEAPATHVWTPLAGPCSVSCGRGLRELRFQCTDSALRTAVGEELCGLSSKPGSRWEVCRAAPCPAWWHYELAACSVSCGGGVTQRVLSCARAQGEDEDEEVLLDTQCQGLPRPEPQEPCSPEPCPPRSAAPRWKVTTLGPCSASCGLGTATRSVACVQLDRGQDTAVDVRACAGLVRPQTRIPCMTAACTYRWHVSAWLQCSVSCGEGIQRRHDTCLGPRAQVPVPADFCQHLPKPVTVRGCWAGPCAGQGLPSPAPHEEATAPGQTTAATTDASLERPHPWAHLLSPTPWPQGLLNGTPESPAESSACGRQHLEPTGTIDMRGPAQADCAVAIGRPLDEVVTLRVLESSLNCSAGEMLLLWGRLTWRKMCRRLSGMTFSSKANTLVVRQRLVRPGGGVLLRYSSQPALGTFHRECDMQLFGPRGEIVSPSLSPGGRNVGGCRIFINVAPRARIVIHALATDMGTGTGNQGTDASYILIRDIHSLRTTTFRGQQTLYWESEGSQAEMEFSQGFLEAHTSLRGHYWTLQTRAPYRGSALP</sequence>
<dbReference type="RefSeq" id="XP_074218672.1">
    <property type="nucleotide sequence ID" value="XM_074362571.1"/>
</dbReference>
<proteinExistence type="predicted"/>
<keyword evidence="2" id="KW-0645">Protease</keyword>
<reference evidence="2" key="1">
    <citation type="submission" date="2025-08" db="UniProtKB">
        <authorList>
            <consortium name="RefSeq"/>
        </authorList>
    </citation>
    <scope>IDENTIFICATION</scope>
    <source>
        <tissue evidence="2">Blood</tissue>
    </source>
</reference>
<keyword evidence="1" id="KW-1185">Reference proteome</keyword>